<dbReference type="PANTHER" id="PTHR14194">
    <property type="entry name" value="NITROGEN METABOLIC REGULATION PROTEIN NMR-RELATED"/>
    <property type="match status" value="1"/>
</dbReference>
<name>A0A4S4CVJ1_CAMSN</name>
<evidence type="ECO:0000313" key="4">
    <source>
        <dbReference type="EMBL" id="THF93942.1"/>
    </source>
</evidence>
<keyword evidence="2" id="KW-1133">Transmembrane helix</keyword>
<feature type="domain" description="NAD(P)-binding" evidence="3">
    <location>
        <begin position="137"/>
        <end position="337"/>
    </location>
</feature>
<dbReference type="SUPFAM" id="SSF51735">
    <property type="entry name" value="NAD(P)-binding Rossmann-fold domains"/>
    <property type="match status" value="1"/>
</dbReference>
<organism evidence="4 5">
    <name type="scientific">Camellia sinensis var. sinensis</name>
    <name type="common">China tea</name>
    <dbReference type="NCBI Taxonomy" id="542762"/>
    <lineage>
        <taxon>Eukaryota</taxon>
        <taxon>Viridiplantae</taxon>
        <taxon>Streptophyta</taxon>
        <taxon>Embryophyta</taxon>
        <taxon>Tracheophyta</taxon>
        <taxon>Spermatophyta</taxon>
        <taxon>Magnoliopsida</taxon>
        <taxon>eudicotyledons</taxon>
        <taxon>Gunneridae</taxon>
        <taxon>Pentapetalae</taxon>
        <taxon>asterids</taxon>
        <taxon>Ericales</taxon>
        <taxon>Theaceae</taxon>
        <taxon>Camellia</taxon>
    </lineage>
</organism>
<dbReference type="GO" id="GO:0009507">
    <property type="term" value="C:chloroplast"/>
    <property type="evidence" value="ECO:0007669"/>
    <property type="project" value="TreeGrafter"/>
</dbReference>
<dbReference type="InterPro" id="IPR044163">
    <property type="entry name" value="SARED1-like"/>
</dbReference>
<dbReference type="Gene3D" id="3.40.50.720">
    <property type="entry name" value="NAD(P)-binding Rossmann-like Domain"/>
    <property type="match status" value="1"/>
</dbReference>
<evidence type="ECO:0000313" key="5">
    <source>
        <dbReference type="Proteomes" id="UP000306102"/>
    </source>
</evidence>
<dbReference type="Pfam" id="PF13460">
    <property type="entry name" value="NAD_binding_10"/>
    <property type="match status" value="1"/>
</dbReference>
<dbReference type="PANTHER" id="PTHR14194:SF86">
    <property type="entry name" value="OS05G0110300 PROTEIN"/>
    <property type="match status" value="1"/>
</dbReference>
<keyword evidence="5" id="KW-1185">Reference proteome</keyword>
<dbReference type="EMBL" id="SDRB02013825">
    <property type="protein sequence ID" value="THF93942.1"/>
    <property type="molecule type" value="Genomic_DNA"/>
</dbReference>
<gene>
    <name evidence="4" type="ORF">TEA_017632</name>
</gene>
<comment type="similarity">
    <text evidence="1">Belongs to the NAD(P)-dependent epimerase/dehydratase family.</text>
</comment>
<dbReference type="AlphaFoldDB" id="A0A4S4CVJ1"/>
<reference evidence="4 5" key="1">
    <citation type="journal article" date="2018" name="Proc. Natl. Acad. Sci. U.S.A.">
        <title>Draft genome sequence of Camellia sinensis var. sinensis provides insights into the evolution of the tea genome and tea quality.</title>
        <authorList>
            <person name="Wei C."/>
            <person name="Yang H."/>
            <person name="Wang S."/>
            <person name="Zhao J."/>
            <person name="Liu C."/>
            <person name="Gao L."/>
            <person name="Xia E."/>
            <person name="Lu Y."/>
            <person name="Tai Y."/>
            <person name="She G."/>
            <person name="Sun J."/>
            <person name="Cao H."/>
            <person name="Tong W."/>
            <person name="Gao Q."/>
            <person name="Li Y."/>
            <person name="Deng W."/>
            <person name="Jiang X."/>
            <person name="Wang W."/>
            <person name="Chen Q."/>
            <person name="Zhang S."/>
            <person name="Li H."/>
            <person name="Wu J."/>
            <person name="Wang P."/>
            <person name="Li P."/>
            <person name="Shi C."/>
            <person name="Zheng F."/>
            <person name="Jian J."/>
            <person name="Huang B."/>
            <person name="Shan D."/>
            <person name="Shi M."/>
            <person name="Fang C."/>
            <person name="Yue Y."/>
            <person name="Li F."/>
            <person name="Li D."/>
            <person name="Wei S."/>
            <person name="Han B."/>
            <person name="Jiang C."/>
            <person name="Yin Y."/>
            <person name="Xia T."/>
            <person name="Zhang Z."/>
            <person name="Bennetzen J.L."/>
            <person name="Zhao S."/>
            <person name="Wan X."/>
        </authorList>
    </citation>
    <scope>NUCLEOTIDE SEQUENCE [LARGE SCALE GENOMIC DNA]</scope>
    <source>
        <strain evidence="5">cv. Shuchazao</strain>
        <tissue evidence="4">Leaf</tissue>
    </source>
</reference>
<protein>
    <recommendedName>
        <fullName evidence="3">NAD(P)-binding domain-containing protein</fullName>
    </recommendedName>
</protein>
<dbReference type="FunFam" id="3.40.50.720:FF:000253">
    <property type="entry name" value="Uncharacterized protein At5g02240"/>
    <property type="match status" value="1"/>
</dbReference>
<keyword evidence="2" id="KW-0472">Membrane</keyword>
<dbReference type="Proteomes" id="UP000306102">
    <property type="component" value="Unassembled WGS sequence"/>
</dbReference>
<comment type="caution">
    <text evidence="4">The sequence shown here is derived from an EMBL/GenBank/DDBJ whole genome shotgun (WGS) entry which is preliminary data.</text>
</comment>
<dbReference type="CDD" id="cd05243">
    <property type="entry name" value="SDR_a5"/>
    <property type="match status" value="1"/>
</dbReference>
<evidence type="ECO:0000259" key="3">
    <source>
        <dbReference type="Pfam" id="PF13460"/>
    </source>
</evidence>
<dbReference type="InterPro" id="IPR036291">
    <property type="entry name" value="NAD(P)-bd_dom_sf"/>
</dbReference>
<evidence type="ECO:0000256" key="2">
    <source>
        <dbReference type="SAM" id="Phobius"/>
    </source>
</evidence>
<accession>A0A4S4CVJ1</accession>
<sequence length="373" mass="40708">MLIRPTSPSSMATATRVPLVPSSSSLLPLRQCHEHFLVNCFVTTTTLPEASTLSYLSSFPQNLRIAKKGFRRLSVVNKSAMVDLNPSTVLVTGAAGRTVPLFADWIMLMKAMFGYGFVPLFADWIMLMKAMFGYGFGQIVYRKLKERADQYGARGLVRTVESKEKIGGADDVFVGDIRDADSLVPAIQGIDALIILTSAVPKMKPGFDPSKGGRPEFYFENGAFPEQVDWIGQKNQIDAAKSAGVKQVVLVGSMGGTQPDNPLNNLGNGNILVWKRKAEQYLADSGLPYTIIRAGGLQDKEGGVRELLVGKDDELLQTETRTIARADVAEVCIQALQFEEAKFKALDLASKPEGTGTPTKDFKALFSKITTRF</sequence>
<dbReference type="STRING" id="542762.A0A4S4CVJ1"/>
<proteinExistence type="inferred from homology"/>
<dbReference type="InterPro" id="IPR016040">
    <property type="entry name" value="NAD(P)-bd_dom"/>
</dbReference>
<evidence type="ECO:0000256" key="1">
    <source>
        <dbReference type="ARBA" id="ARBA00007637"/>
    </source>
</evidence>
<keyword evidence="2" id="KW-0812">Transmembrane</keyword>
<feature type="transmembrane region" description="Helical" evidence="2">
    <location>
        <begin position="112"/>
        <end position="137"/>
    </location>
</feature>
<dbReference type="GO" id="GO:0016491">
    <property type="term" value="F:oxidoreductase activity"/>
    <property type="evidence" value="ECO:0007669"/>
    <property type="project" value="InterPro"/>
</dbReference>